<proteinExistence type="inferred from homology"/>
<keyword evidence="7 8" id="KW-0472">Membrane</keyword>
<accession>A0ABS1LJQ9</accession>
<evidence type="ECO:0000313" key="10">
    <source>
        <dbReference type="EMBL" id="MBL0886480.1"/>
    </source>
</evidence>
<feature type="transmembrane region" description="Helical" evidence="8">
    <location>
        <begin position="54"/>
        <end position="81"/>
    </location>
</feature>
<comment type="caution">
    <text evidence="10">The sequence shown here is derived from an EMBL/GenBank/DDBJ whole genome shotgun (WGS) entry which is preliminary data.</text>
</comment>
<reference evidence="10 11" key="1">
    <citation type="journal article" date="2021" name="Arch. Microbiol.">
        <title>Myceligenerans indicum sp. nov., an actinobacterium isolated from mangrove sediment of Sundarbans, India.</title>
        <authorList>
            <person name="Asha K."/>
            <person name="Bhadury P."/>
        </authorList>
    </citation>
    <scope>NUCLEOTIDE SEQUENCE [LARGE SCALE GENOMIC DNA]</scope>
    <source>
        <strain evidence="10 11">I2</strain>
    </source>
</reference>
<organism evidence="10 11">
    <name type="scientific">Myceligenerans indicum</name>
    <dbReference type="NCBI Taxonomy" id="2593663"/>
    <lineage>
        <taxon>Bacteria</taxon>
        <taxon>Bacillati</taxon>
        <taxon>Actinomycetota</taxon>
        <taxon>Actinomycetes</taxon>
        <taxon>Micrococcales</taxon>
        <taxon>Promicromonosporaceae</taxon>
        <taxon>Myceligenerans</taxon>
    </lineage>
</organism>
<evidence type="ECO:0000256" key="3">
    <source>
        <dbReference type="ARBA" id="ARBA00022475"/>
    </source>
</evidence>
<dbReference type="CDD" id="cd06261">
    <property type="entry name" value="TM_PBP2"/>
    <property type="match status" value="1"/>
</dbReference>
<dbReference type="EMBL" id="JABBYC010000012">
    <property type="protein sequence ID" value="MBL0886480.1"/>
    <property type="molecule type" value="Genomic_DNA"/>
</dbReference>
<dbReference type="InterPro" id="IPR035906">
    <property type="entry name" value="MetI-like_sf"/>
</dbReference>
<evidence type="ECO:0000313" key="11">
    <source>
        <dbReference type="Proteomes" id="UP000675409"/>
    </source>
</evidence>
<evidence type="ECO:0000256" key="1">
    <source>
        <dbReference type="ARBA" id="ARBA00004651"/>
    </source>
</evidence>
<evidence type="ECO:0000256" key="6">
    <source>
        <dbReference type="ARBA" id="ARBA00022989"/>
    </source>
</evidence>
<feature type="transmembrane region" description="Helical" evidence="8">
    <location>
        <begin position="20"/>
        <end position="42"/>
    </location>
</feature>
<dbReference type="InterPro" id="IPR000515">
    <property type="entry name" value="MetI-like"/>
</dbReference>
<feature type="transmembrane region" description="Helical" evidence="8">
    <location>
        <begin position="194"/>
        <end position="213"/>
    </location>
</feature>
<dbReference type="PROSITE" id="PS50928">
    <property type="entry name" value="ABC_TM1"/>
    <property type="match status" value="1"/>
</dbReference>
<evidence type="ECO:0000256" key="7">
    <source>
        <dbReference type="ARBA" id="ARBA00023136"/>
    </source>
</evidence>
<evidence type="ECO:0000256" key="8">
    <source>
        <dbReference type="RuleBase" id="RU363032"/>
    </source>
</evidence>
<evidence type="ECO:0000256" key="2">
    <source>
        <dbReference type="ARBA" id="ARBA00022448"/>
    </source>
</evidence>
<evidence type="ECO:0000256" key="4">
    <source>
        <dbReference type="ARBA" id="ARBA00022692"/>
    </source>
</evidence>
<keyword evidence="2 8" id="KW-0813">Transport</keyword>
<keyword evidence="5" id="KW-0029">Amino-acid transport</keyword>
<sequence>MDSWLLSGSQYRLLVEASGTTVQILVYSFVVGIILSLVVGVARLSANVWVRGVALAFVEFARGISSIILLFIVAIALPILFGAEQAPLILLATIALGINMGGYGAEIIRGAIQAVPKGQTEASISLNLSPAQRLRHVILPQALTIILPPMGNLTIEILKGTALVSLVGMTDVMQMARNIRQQQLADAVGTQPVLFLNVLILYFILAQVINLLFKLAEAAVARRYEGGPALTEAELEAIR</sequence>
<keyword evidence="11" id="KW-1185">Reference proteome</keyword>
<evidence type="ECO:0000256" key="5">
    <source>
        <dbReference type="ARBA" id="ARBA00022970"/>
    </source>
</evidence>
<dbReference type="Proteomes" id="UP000675409">
    <property type="component" value="Unassembled WGS sequence"/>
</dbReference>
<keyword evidence="6 8" id="KW-1133">Transmembrane helix</keyword>
<dbReference type="NCBIfam" id="TIGR01726">
    <property type="entry name" value="HEQRo_perm_3TM"/>
    <property type="match status" value="1"/>
</dbReference>
<protein>
    <submittedName>
        <fullName evidence="10">Amino acid ABC transporter permease</fullName>
    </submittedName>
</protein>
<name>A0ABS1LJQ9_9MICO</name>
<dbReference type="PANTHER" id="PTHR30614:SF0">
    <property type="entry name" value="L-CYSTINE TRANSPORT SYSTEM PERMEASE PROTEIN TCYL"/>
    <property type="match status" value="1"/>
</dbReference>
<feature type="domain" description="ABC transmembrane type-1" evidence="9">
    <location>
        <begin position="18"/>
        <end position="213"/>
    </location>
</feature>
<gene>
    <name evidence="10" type="ORF">HGK34_09380</name>
</gene>
<evidence type="ECO:0000259" key="9">
    <source>
        <dbReference type="PROSITE" id="PS50928"/>
    </source>
</evidence>
<keyword evidence="3" id="KW-1003">Cell membrane</keyword>
<comment type="similarity">
    <text evidence="8">Belongs to the binding-protein-dependent transport system permease family.</text>
</comment>
<dbReference type="Pfam" id="PF00528">
    <property type="entry name" value="BPD_transp_1"/>
    <property type="match status" value="1"/>
</dbReference>
<dbReference type="Gene3D" id="1.10.3720.10">
    <property type="entry name" value="MetI-like"/>
    <property type="match status" value="1"/>
</dbReference>
<comment type="subcellular location">
    <subcellularLocation>
        <location evidence="1 8">Cell membrane</location>
        <topology evidence="1 8">Multi-pass membrane protein</topology>
    </subcellularLocation>
</comment>
<dbReference type="PANTHER" id="PTHR30614">
    <property type="entry name" value="MEMBRANE COMPONENT OF AMINO ACID ABC TRANSPORTER"/>
    <property type="match status" value="1"/>
</dbReference>
<keyword evidence="4 8" id="KW-0812">Transmembrane</keyword>
<dbReference type="InterPro" id="IPR043429">
    <property type="entry name" value="ArtM/GltK/GlnP/TcyL/YhdX-like"/>
</dbReference>
<dbReference type="SUPFAM" id="SSF161098">
    <property type="entry name" value="MetI-like"/>
    <property type="match status" value="1"/>
</dbReference>
<dbReference type="RefSeq" id="WP_201846468.1">
    <property type="nucleotide sequence ID" value="NZ_JABBYC010000012.1"/>
</dbReference>
<dbReference type="InterPro" id="IPR010065">
    <property type="entry name" value="AA_ABC_transptr_permease_3TM"/>
</dbReference>